<reference evidence="3 4" key="1">
    <citation type="submission" date="2009-02" db="EMBL/GenBank/DDBJ databases">
        <title>Annotation of Streptomyces hygroscopicus strain ATCC 53653.</title>
        <authorList>
            <consortium name="The Broad Institute Genome Sequencing Platform"/>
            <consortium name="Broad Institute Microbial Sequencing Center"/>
            <person name="Fischbach M."/>
            <person name="Godfrey P."/>
            <person name="Ward D."/>
            <person name="Young S."/>
            <person name="Zeng Q."/>
            <person name="Koehrsen M."/>
            <person name="Alvarado L."/>
            <person name="Berlin A.M."/>
            <person name="Bochicchio J."/>
            <person name="Borenstein D."/>
            <person name="Chapman S.B."/>
            <person name="Chen Z."/>
            <person name="Engels R."/>
            <person name="Freedman E."/>
            <person name="Gellesch M."/>
            <person name="Goldberg J."/>
            <person name="Griggs A."/>
            <person name="Gujja S."/>
            <person name="Heilman E.R."/>
            <person name="Heiman D.I."/>
            <person name="Hepburn T.A."/>
            <person name="Howarth C."/>
            <person name="Jen D."/>
            <person name="Larson L."/>
            <person name="Lewis B."/>
            <person name="Mehta T."/>
            <person name="Park D."/>
            <person name="Pearson M."/>
            <person name="Richards J."/>
            <person name="Roberts A."/>
            <person name="Saif S."/>
            <person name="Shea T.D."/>
            <person name="Shenoy N."/>
            <person name="Sisk P."/>
            <person name="Stolte C."/>
            <person name="Sykes S.N."/>
            <person name="Thomson T."/>
            <person name="Walk T."/>
            <person name="White J."/>
            <person name="Yandava C."/>
            <person name="Straight P."/>
            <person name="Clardy J."/>
            <person name="Hung D."/>
            <person name="Kolter R."/>
            <person name="Mekalanos J."/>
            <person name="Walker S."/>
            <person name="Walsh C.T."/>
            <person name="Wieland-Brown L.C."/>
            <person name="Haas B."/>
            <person name="Nusbaum C."/>
            <person name="Birren B."/>
        </authorList>
    </citation>
    <scope>NUCLEOTIDE SEQUENCE [LARGE SCALE GENOMIC DNA]</scope>
    <source>
        <strain evidence="3 4">ATCC 53653</strain>
    </source>
</reference>
<gene>
    <name evidence="3" type="ORF">SSOG_06862</name>
</gene>
<feature type="transmembrane region" description="Helical" evidence="2">
    <location>
        <begin position="50"/>
        <end position="69"/>
    </location>
</feature>
<proteinExistence type="predicted"/>
<sequence length="197" mass="20772">MIVNRLLLGVLGLALMAAGTATLVTGRHSPHSVLLTRAARARWRAEDWWWPGVIAALSVLVLLALWWALAQLRRRRLDDVLVPLDDGTGARLRGRALEAALRADAESLSGVSHAHVHLHGRRTAPRARVGLVLDARAEPAATLRALESETLTQARTSRPAPPPGGGPAEGRTPRRGAGAVGGAGVPTTQPPGGTSQR</sequence>
<evidence type="ECO:0000313" key="4">
    <source>
        <dbReference type="Proteomes" id="UP000003963"/>
    </source>
</evidence>
<dbReference type="AlphaFoldDB" id="D9WDE1"/>
<evidence type="ECO:0000256" key="1">
    <source>
        <dbReference type="SAM" id="MobiDB-lite"/>
    </source>
</evidence>
<feature type="region of interest" description="Disordered" evidence="1">
    <location>
        <begin position="147"/>
        <end position="197"/>
    </location>
</feature>
<evidence type="ECO:0000313" key="3">
    <source>
        <dbReference type="EMBL" id="EFL27148.1"/>
    </source>
</evidence>
<dbReference type="STRING" id="457427.SSOG_06862"/>
<keyword evidence="2" id="KW-0812">Transmembrane</keyword>
<dbReference type="NCBIfam" id="NF033218">
    <property type="entry name" value="anchor_AmaP"/>
    <property type="match status" value="1"/>
</dbReference>
<dbReference type="EMBL" id="GG657754">
    <property type="protein sequence ID" value="EFL27148.1"/>
    <property type="molecule type" value="Genomic_DNA"/>
</dbReference>
<protein>
    <submittedName>
        <fullName evidence="3">Putative membrane protein</fullName>
    </submittedName>
</protein>
<evidence type="ECO:0000256" key="2">
    <source>
        <dbReference type="SAM" id="Phobius"/>
    </source>
</evidence>
<keyword evidence="2" id="KW-1133">Transmembrane helix</keyword>
<dbReference type="Proteomes" id="UP000003963">
    <property type="component" value="Unassembled WGS sequence"/>
</dbReference>
<keyword evidence="2" id="KW-0472">Membrane</keyword>
<keyword evidence="4" id="KW-1185">Reference proteome</keyword>
<organism evidence="3 4">
    <name type="scientific">Streptomyces himastatinicus ATCC 53653</name>
    <dbReference type="NCBI Taxonomy" id="457427"/>
    <lineage>
        <taxon>Bacteria</taxon>
        <taxon>Bacillati</taxon>
        <taxon>Actinomycetota</taxon>
        <taxon>Actinomycetes</taxon>
        <taxon>Kitasatosporales</taxon>
        <taxon>Streptomycetaceae</taxon>
        <taxon>Streptomyces</taxon>
        <taxon>Streptomyces violaceusniger group</taxon>
    </lineage>
</organism>
<dbReference type="HOGENOM" id="CLU_090638_1_0_11"/>
<name>D9WDE1_9ACTN</name>
<accession>D9WDE1</accession>